<name>A0AAV4A7S1_9GAST</name>
<protein>
    <submittedName>
        <fullName evidence="1">Uncharacterized protein</fullName>
    </submittedName>
</protein>
<dbReference type="Proteomes" id="UP000735302">
    <property type="component" value="Unassembled WGS sequence"/>
</dbReference>
<keyword evidence="2" id="KW-1185">Reference proteome</keyword>
<dbReference type="AlphaFoldDB" id="A0AAV4A7S1"/>
<organism evidence="1 2">
    <name type="scientific">Plakobranchus ocellatus</name>
    <dbReference type="NCBI Taxonomy" id="259542"/>
    <lineage>
        <taxon>Eukaryota</taxon>
        <taxon>Metazoa</taxon>
        <taxon>Spiralia</taxon>
        <taxon>Lophotrochozoa</taxon>
        <taxon>Mollusca</taxon>
        <taxon>Gastropoda</taxon>
        <taxon>Heterobranchia</taxon>
        <taxon>Euthyneura</taxon>
        <taxon>Panpulmonata</taxon>
        <taxon>Sacoglossa</taxon>
        <taxon>Placobranchoidea</taxon>
        <taxon>Plakobranchidae</taxon>
        <taxon>Plakobranchus</taxon>
    </lineage>
</organism>
<dbReference type="EMBL" id="BLXT01003625">
    <property type="protein sequence ID" value="GFO02778.1"/>
    <property type="molecule type" value="Genomic_DNA"/>
</dbReference>
<proteinExistence type="predicted"/>
<evidence type="ECO:0000313" key="2">
    <source>
        <dbReference type="Proteomes" id="UP000735302"/>
    </source>
</evidence>
<reference evidence="1 2" key="1">
    <citation type="journal article" date="2021" name="Elife">
        <title>Chloroplast acquisition without the gene transfer in kleptoplastic sea slugs, Plakobranchus ocellatus.</title>
        <authorList>
            <person name="Maeda T."/>
            <person name="Takahashi S."/>
            <person name="Yoshida T."/>
            <person name="Shimamura S."/>
            <person name="Takaki Y."/>
            <person name="Nagai Y."/>
            <person name="Toyoda A."/>
            <person name="Suzuki Y."/>
            <person name="Arimoto A."/>
            <person name="Ishii H."/>
            <person name="Satoh N."/>
            <person name="Nishiyama T."/>
            <person name="Hasebe M."/>
            <person name="Maruyama T."/>
            <person name="Minagawa J."/>
            <person name="Obokata J."/>
            <person name="Shigenobu S."/>
        </authorList>
    </citation>
    <scope>NUCLEOTIDE SEQUENCE [LARGE SCALE GENOMIC DNA]</scope>
</reference>
<accession>A0AAV4A7S1</accession>
<gene>
    <name evidence="1" type="ORF">PoB_002928300</name>
</gene>
<comment type="caution">
    <text evidence="1">The sequence shown here is derived from an EMBL/GenBank/DDBJ whole genome shotgun (WGS) entry which is preliminary data.</text>
</comment>
<sequence>MNRPTSGGAHVVFIVLQEAQSAPGSDAASNIGDREEMNNAQKLSGHHWQGQKLLGFQVDGDGVSGSRTWVQDGRIFSWLGEGGSEETRAKAEATRVASNFVLCARFAFHVLLRRVRVKFMACSKRRNINLMAVIIYKRPWKRRWFGKGRGLEEEEEEAMSGNVAEG</sequence>
<evidence type="ECO:0000313" key="1">
    <source>
        <dbReference type="EMBL" id="GFO02778.1"/>
    </source>
</evidence>